<dbReference type="PANTHER" id="PTHR11145">
    <property type="entry name" value="BTB/POZ DOMAIN-CONTAINING ADAPTER FOR CUL3-MEDIATED RHOA DEGRADATION PROTEIN FAMILY MEMBER"/>
    <property type="match status" value="1"/>
</dbReference>
<feature type="compositionally biased region" description="Low complexity" evidence="1">
    <location>
        <begin position="182"/>
        <end position="192"/>
    </location>
</feature>
<feature type="compositionally biased region" description="Low complexity" evidence="1">
    <location>
        <begin position="84"/>
        <end position="109"/>
    </location>
</feature>
<dbReference type="Proteomes" id="UP000193560">
    <property type="component" value="Unassembled WGS sequence"/>
</dbReference>
<feature type="domain" description="BTB" evidence="2">
    <location>
        <begin position="378"/>
        <end position="473"/>
    </location>
</feature>
<feature type="region of interest" description="Disordered" evidence="1">
    <location>
        <begin position="148"/>
        <end position="199"/>
    </location>
</feature>
<feature type="region of interest" description="Disordered" evidence="1">
    <location>
        <begin position="1"/>
        <end position="22"/>
    </location>
</feature>
<dbReference type="InterPro" id="IPR003131">
    <property type="entry name" value="T1-type_BTB"/>
</dbReference>
<comment type="caution">
    <text evidence="3">The sequence shown here is derived from an EMBL/GenBank/DDBJ whole genome shotgun (WGS) entry which is preliminary data.</text>
</comment>
<dbReference type="Pfam" id="PF02214">
    <property type="entry name" value="BTB_2"/>
    <property type="match status" value="1"/>
</dbReference>
<sequence length="475" mass="54206">MEPSRYRSHQQSPTYRSPEACHPTSLMGLAQSYERNNGKPTAAQQFAHQQLQQLQQLQHPVEYPSPGSSTAVDSATTFGTTPVDTDISSKTTTTTTTTTTSATTHDSTMSDFGSAVSINNDLIHCLLNTAENGTTQLRDNDTKHHLAEHIDDDDDDDDEEEEEEEQHIKRQGHRYKQDRGASADNNSNNNNGHGDDLQTKPLWMMTDHQQQEQGDLDGDWRQTQDEELRGYRRTPRSHLFFLQLNKSATTTTTTTDEDDDDLESIHKKNGDIGAIIHDGASDYSGGNGIWYDYQPDYGMLNESYQTTKRNIYKDIQLTLGHLQQLETRFESSKAQFHDQIEKEYEEWSYQLDVQRRTLAQHKRQLHDSEPQSLTTFPNKIKLNVGGDIFETSLATLKKDRSSLLAAMFSGKHPIDSDHEGSYFIDRDPTHFRLVLNYLRDLRISPSVIQDKIIAQELLQEAQFYHIEGLIKLLEQ</sequence>
<dbReference type="InterPro" id="IPR011333">
    <property type="entry name" value="SKP1/BTB/POZ_sf"/>
</dbReference>
<dbReference type="InterPro" id="IPR000210">
    <property type="entry name" value="BTB/POZ_dom"/>
</dbReference>
<dbReference type="InterPro" id="IPR045068">
    <property type="entry name" value="BACURD1-3"/>
</dbReference>
<reference evidence="3 4" key="1">
    <citation type="submission" date="2016-07" db="EMBL/GenBank/DDBJ databases">
        <title>Pervasive Adenine N6-methylation of Active Genes in Fungi.</title>
        <authorList>
            <consortium name="DOE Joint Genome Institute"/>
            <person name="Mondo S.J."/>
            <person name="Dannebaum R.O."/>
            <person name="Kuo R.C."/>
            <person name="Labutti K."/>
            <person name="Haridas S."/>
            <person name="Kuo A."/>
            <person name="Salamov A."/>
            <person name="Ahrendt S.R."/>
            <person name="Lipzen A."/>
            <person name="Sullivan W."/>
            <person name="Andreopoulos W.B."/>
            <person name="Clum A."/>
            <person name="Lindquist E."/>
            <person name="Daum C."/>
            <person name="Ramamoorthy G.K."/>
            <person name="Gryganskyi A."/>
            <person name="Culley D."/>
            <person name="Magnuson J.K."/>
            <person name="James T.Y."/>
            <person name="O'Malley M.A."/>
            <person name="Stajich J.E."/>
            <person name="Spatafora J.W."/>
            <person name="Visel A."/>
            <person name="Grigoriev I.V."/>
        </authorList>
    </citation>
    <scope>NUCLEOTIDE SEQUENCE [LARGE SCALE GENOMIC DNA]</scope>
    <source>
        <strain evidence="3 4">NRRL 1336</strain>
    </source>
</reference>
<organism evidence="3 4">
    <name type="scientific">Absidia repens</name>
    <dbReference type="NCBI Taxonomy" id="90262"/>
    <lineage>
        <taxon>Eukaryota</taxon>
        <taxon>Fungi</taxon>
        <taxon>Fungi incertae sedis</taxon>
        <taxon>Mucoromycota</taxon>
        <taxon>Mucoromycotina</taxon>
        <taxon>Mucoromycetes</taxon>
        <taxon>Mucorales</taxon>
        <taxon>Cunninghamellaceae</taxon>
        <taxon>Absidia</taxon>
    </lineage>
</organism>
<dbReference type="SUPFAM" id="SSF54695">
    <property type="entry name" value="POZ domain"/>
    <property type="match status" value="1"/>
</dbReference>
<evidence type="ECO:0000256" key="1">
    <source>
        <dbReference type="SAM" id="MobiDB-lite"/>
    </source>
</evidence>
<protein>
    <recommendedName>
        <fullName evidence="2">BTB domain-containing protein</fullName>
    </recommendedName>
</protein>
<feature type="compositionally biased region" description="Polar residues" evidence="1">
    <location>
        <begin position="66"/>
        <end position="83"/>
    </location>
</feature>
<dbReference type="OrthoDB" id="2414723at2759"/>
<keyword evidence="4" id="KW-1185">Reference proteome</keyword>
<evidence type="ECO:0000313" key="4">
    <source>
        <dbReference type="Proteomes" id="UP000193560"/>
    </source>
</evidence>
<dbReference type="Gene3D" id="3.30.710.10">
    <property type="entry name" value="Potassium Channel Kv1.1, Chain A"/>
    <property type="match status" value="1"/>
</dbReference>
<evidence type="ECO:0000313" key="3">
    <source>
        <dbReference type="EMBL" id="ORZ15335.1"/>
    </source>
</evidence>
<dbReference type="AlphaFoldDB" id="A0A1X2IF65"/>
<accession>A0A1X2IF65</accession>
<name>A0A1X2IF65_9FUNG</name>
<dbReference type="PANTHER" id="PTHR11145:SF8">
    <property type="entry name" value="RE57120P"/>
    <property type="match status" value="1"/>
</dbReference>
<dbReference type="SMART" id="SM00225">
    <property type="entry name" value="BTB"/>
    <property type="match status" value="1"/>
</dbReference>
<feature type="region of interest" description="Disordered" evidence="1">
    <location>
        <begin position="61"/>
        <end position="109"/>
    </location>
</feature>
<dbReference type="STRING" id="90262.A0A1X2IF65"/>
<proteinExistence type="predicted"/>
<feature type="compositionally biased region" description="Acidic residues" evidence="1">
    <location>
        <begin position="150"/>
        <end position="165"/>
    </location>
</feature>
<gene>
    <name evidence="3" type="ORF">BCR42DRAFT_416886</name>
</gene>
<dbReference type="GO" id="GO:0051260">
    <property type="term" value="P:protein homooligomerization"/>
    <property type="evidence" value="ECO:0007669"/>
    <property type="project" value="InterPro"/>
</dbReference>
<evidence type="ECO:0000259" key="2">
    <source>
        <dbReference type="SMART" id="SM00225"/>
    </source>
</evidence>
<dbReference type="EMBL" id="MCGE01000013">
    <property type="protein sequence ID" value="ORZ15335.1"/>
    <property type="molecule type" value="Genomic_DNA"/>
</dbReference>